<dbReference type="InterPro" id="IPR050378">
    <property type="entry name" value="Metallo-dep_Hydrolases_sf"/>
</dbReference>
<dbReference type="SUPFAM" id="SSF51338">
    <property type="entry name" value="Composite domain of metallo-dependent hydrolases"/>
    <property type="match status" value="1"/>
</dbReference>
<feature type="domain" description="Amidohydrolase 3" evidence="2">
    <location>
        <begin position="265"/>
        <end position="390"/>
    </location>
</feature>
<proteinExistence type="inferred from homology"/>
<comment type="similarity">
    <text evidence="1">Belongs to the metallo-dependent hydrolases superfamily. Hydantoinase/dihydropyrimidinase family.</text>
</comment>
<reference evidence="4" key="1">
    <citation type="journal article" date="2019" name="Nat. Commun.">
        <title>Expansion of phycobilisome linker gene families in mesophilic red algae.</title>
        <authorList>
            <person name="Lee J."/>
            <person name="Kim D."/>
            <person name="Bhattacharya D."/>
            <person name="Yoon H.S."/>
        </authorList>
    </citation>
    <scope>NUCLEOTIDE SEQUENCE [LARGE SCALE GENOMIC DNA]</scope>
    <source>
        <strain evidence="4">CCMP 1328</strain>
    </source>
</reference>
<evidence type="ECO:0000256" key="1">
    <source>
        <dbReference type="ARBA" id="ARBA00008829"/>
    </source>
</evidence>
<accession>A0A5J4YXC9</accession>
<dbReference type="Gene3D" id="3.20.20.140">
    <property type="entry name" value="Metal-dependent hydrolases"/>
    <property type="match status" value="1"/>
</dbReference>
<dbReference type="PANTHER" id="PTHR11647">
    <property type="entry name" value="HYDRANTOINASE/DIHYDROPYRIMIDINASE FAMILY MEMBER"/>
    <property type="match status" value="1"/>
</dbReference>
<evidence type="ECO:0000259" key="2">
    <source>
        <dbReference type="Pfam" id="PF07969"/>
    </source>
</evidence>
<organism evidence="3 4">
    <name type="scientific">Porphyridium purpureum</name>
    <name type="common">Red alga</name>
    <name type="synonym">Porphyridium cruentum</name>
    <dbReference type="NCBI Taxonomy" id="35688"/>
    <lineage>
        <taxon>Eukaryota</taxon>
        <taxon>Rhodophyta</taxon>
        <taxon>Bangiophyceae</taxon>
        <taxon>Porphyridiales</taxon>
        <taxon>Porphyridiaceae</taxon>
        <taxon>Porphyridium</taxon>
    </lineage>
</organism>
<dbReference type="Pfam" id="PF07969">
    <property type="entry name" value="Amidohydro_3"/>
    <property type="match status" value="1"/>
</dbReference>
<dbReference type="SUPFAM" id="SSF51556">
    <property type="entry name" value="Metallo-dependent hydrolases"/>
    <property type="match status" value="1"/>
</dbReference>
<keyword evidence="4" id="KW-1185">Reference proteome</keyword>
<dbReference type="AlphaFoldDB" id="A0A5J4YXC9"/>
<dbReference type="Proteomes" id="UP000324585">
    <property type="component" value="Unassembled WGS sequence"/>
</dbReference>
<protein>
    <submittedName>
        <fullName evidence="3">Isoaspartyl dipeptidase</fullName>
    </submittedName>
</protein>
<sequence>MEAWTLLREVELYAPENQGICHVLIWGEKVVEVVRVAAAGENERPSVSAFLLGLGQAAATCNVQVTVIDCRGKCAVPGLIDGHAHLIGGGGEKGPASRTPALEPRDLVAAGVSTVVGLLGTDGITRTDAELHAKVRGLNAMGMSAFLYSGSYAVPVNNTVTGSVDKDIVHIDEVLGVGEVCVSDFRGSLPAALELARLGTQVRVAGLIAGKAGVVHVHIGALDSGLQPLLDAVRVHQVPVTVFQPTHCGNRGPRVLEHVREWLRLGGVADFTADENGWAQSGGHASLDSLDTLVREGFSVGQMTLSSDAQGSFSSFDTHGRVTAYGFFRPTNLNKTLHRLVNEKDWAIHDALKLCTTNVADFLCLKGKGRILPGFDADLVVYSERGRIFDASAMEFVFVRGYPVMRPGDGTSFRPLP</sequence>
<comment type="caution">
    <text evidence="3">The sequence shown here is derived from an EMBL/GenBank/DDBJ whole genome shotgun (WGS) entry which is preliminary data.</text>
</comment>
<dbReference type="InterPro" id="IPR013108">
    <property type="entry name" value="Amidohydro_3"/>
</dbReference>
<dbReference type="GO" id="GO:0016810">
    <property type="term" value="F:hydrolase activity, acting on carbon-nitrogen (but not peptide) bonds"/>
    <property type="evidence" value="ECO:0007669"/>
    <property type="project" value="InterPro"/>
</dbReference>
<dbReference type="OrthoDB" id="5595695at2759"/>
<dbReference type="EMBL" id="VRMN01000003">
    <property type="protein sequence ID" value="KAA8496239.1"/>
    <property type="molecule type" value="Genomic_DNA"/>
</dbReference>
<evidence type="ECO:0000313" key="4">
    <source>
        <dbReference type="Proteomes" id="UP000324585"/>
    </source>
</evidence>
<dbReference type="OMA" id="FIPTHIN"/>
<dbReference type="InterPro" id="IPR032466">
    <property type="entry name" value="Metal_Hydrolase"/>
</dbReference>
<evidence type="ECO:0000313" key="3">
    <source>
        <dbReference type="EMBL" id="KAA8496239.1"/>
    </source>
</evidence>
<dbReference type="Gene3D" id="2.30.40.10">
    <property type="entry name" value="Urease, subunit C, domain 1"/>
    <property type="match status" value="1"/>
</dbReference>
<dbReference type="PANTHER" id="PTHR11647:SF1">
    <property type="entry name" value="COLLAPSIN RESPONSE MEDIATOR PROTEIN"/>
    <property type="match status" value="1"/>
</dbReference>
<name>A0A5J4YXC9_PORPP</name>
<dbReference type="InterPro" id="IPR011059">
    <property type="entry name" value="Metal-dep_hydrolase_composite"/>
</dbReference>
<gene>
    <name evidence="3" type="ORF">FVE85_2394</name>
</gene>